<reference evidence="2" key="1">
    <citation type="submission" date="2021-02" db="EMBL/GenBank/DDBJ databases">
        <authorList>
            <person name="Nowell W R."/>
        </authorList>
    </citation>
    <scope>NUCLEOTIDE SEQUENCE</scope>
</reference>
<evidence type="ECO:0000256" key="1">
    <source>
        <dbReference type="SAM" id="Phobius"/>
    </source>
</evidence>
<dbReference type="EMBL" id="CAJOBA010035042">
    <property type="protein sequence ID" value="CAF3996947.1"/>
    <property type="molecule type" value="Genomic_DNA"/>
</dbReference>
<comment type="caution">
    <text evidence="2">The sequence shown here is derived from an EMBL/GenBank/DDBJ whole genome shotgun (WGS) entry which is preliminary data.</text>
</comment>
<organism evidence="2 4">
    <name type="scientific">Didymodactylos carnosus</name>
    <dbReference type="NCBI Taxonomy" id="1234261"/>
    <lineage>
        <taxon>Eukaryota</taxon>
        <taxon>Metazoa</taxon>
        <taxon>Spiralia</taxon>
        <taxon>Gnathifera</taxon>
        <taxon>Rotifera</taxon>
        <taxon>Eurotatoria</taxon>
        <taxon>Bdelloidea</taxon>
        <taxon>Philodinida</taxon>
        <taxon>Philodinidae</taxon>
        <taxon>Didymodactylos</taxon>
    </lineage>
</organism>
<accession>A0A8S2EHX6</accession>
<gene>
    <name evidence="2" type="ORF">OVA965_LOCUS23289</name>
    <name evidence="3" type="ORF">TMI583_LOCUS24006</name>
</gene>
<dbReference type="Proteomes" id="UP000682733">
    <property type="component" value="Unassembled WGS sequence"/>
</dbReference>
<name>A0A8S2EHX6_9BILA</name>
<dbReference type="Proteomes" id="UP000677228">
    <property type="component" value="Unassembled WGS sequence"/>
</dbReference>
<dbReference type="AlphaFoldDB" id="A0A8S2EHX6"/>
<keyword evidence="1" id="KW-0472">Membrane</keyword>
<proteinExistence type="predicted"/>
<keyword evidence="1" id="KW-0812">Transmembrane</keyword>
<evidence type="ECO:0000313" key="2">
    <source>
        <dbReference type="EMBL" id="CAF1185838.1"/>
    </source>
</evidence>
<protein>
    <submittedName>
        <fullName evidence="2">Uncharacterized protein</fullName>
    </submittedName>
</protein>
<sequence>MLDYLLNAADSKLITTTAITTTTTNTTVNENQQCLISLDSRIKILPGLLQQNNDTDTDRCCNRRCHHAILLNEQDELSKQTEPHAEVFYMSKKLCCRKGMRQWTNSQVIYPNLIRSRINDSYRQMNTTRPQIRILLGKAGTAKPTNRRMDYDSTPGVLKQYIRGLQKIKSTFGKFSSSRQQRRLTRCKVKTNMTEFVIIIMAALWGLSCFQSYSF</sequence>
<keyword evidence="1" id="KW-1133">Transmembrane helix</keyword>
<evidence type="ECO:0000313" key="4">
    <source>
        <dbReference type="Proteomes" id="UP000677228"/>
    </source>
</evidence>
<dbReference type="EMBL" id="CAJNOK010013514">
    <property type="protein sequence ID" value="CAF1185838.1"/>
    <property type="molecule type" value="Genomic_DNA"/>
</dbReference>
<evidence type="ECO:0000313" key="3">
    <source>
        <dbReference type="EMBL" id="CAF3996947.1"/>
    </source>
</evidence>
<feature type="transmembrane region" description="Helical" evidence="1">
    <location>
        <begin position="193"/>
        <end position="213"/>
    </location>
</feature>